<dbReference type="EMBL" id="RBNJ01015364">
    <property type="protein sequence ID" value="RUS24649.1"/>
    <property type="molecule type" value="Genomic_DNA"/>
</dbReference>
<evidence type="ECO:0000313" key="2">
    <source>
        <dbReference type="Proteomes" id="UP000274822"/>
    </source>
</evidence>
<reference evidence="1 2" key="1">
    <citation type="journal article" date="2018" name="New Phytol.">
        <title>Phylogenomics of Endogonaceae and evolution of mycorrhizas within Mucoromycota.</title>
        <authorList>
            <person name="Chang Y."/>
            <person name="Desiro A."/>
            <person name="Na H."/>
            <person name="Sandor L."/>
            <person name="Lipzen A."/>
            <person name="Clum A."/>
            <person name="Barry K."/>
            <person name="Grigoriev I.V."/>
            <person name="Martin F.M."/>
            <person name="Stajich J.E."/>
            <person name="Smith M.E."/>
            <person name="Bonito G."/>
            <person name="Spatafora J.W."/>
        </authorList>
    </citation>
    <scope>NUCLEOTIDE SEQUENCE [LARGE SCALE GENOMIC DNA]</scope>
    <source>
        <strain evidence="1 2">AD002</strain>
    </source>
</reference>
<organism evidence="1 2">
    <name type="scientific">Jimgerdemannia flammicorona</name>
    <dbReference type="NCBI Taxonomy" id="994334"/>
    <lineage>
        <taxon>Eukaryota</taxon>
        <taxon>Fungi</taxon>
        <taxon>Fungi incertae sedis</taxon>
        <taxon>Mucoromycota</taxon>
        <taxon>Mucoromycotina</taxon>
        <taxon>Endogonomycetes</taxon>
        <taxon>Endogonales</taxon>
        <taxon>Endogonaceae</taxon>
        <taxon>Jimgerdemannia</taxon>
    </lineage>
</organism>
<evidence type="ECO:0000313" key="1">
    <source>
        <dbReference type="EMBL" id="RUS24649.1"/>
    </source>
</evidence>
<dbReference type="Proteomes" id="UP000274822">
    <property type="component" value="Unassembled WGS sequence"/>
</dbReference>
<comment type="caution">
    <text evidence="1">The sequence shown here is derived from an EMBL/GenBank/DDBJ whole genome shotgun (WGS) entry which is preliminary data.</text>
</comment>
<keyword evidence="2" id="KW-1185">Reference proteome</keyword>
<name>A0A433Q4B0_9FUNG</name>
<proteinExistence type="predicted"/>
<dbReference type="AlphaFoldDB" id="A0A433Q4B0"/>
<protein>
    <submittedName>
        <fullName evidence="1">Uncharacterized protein</fullName>
    </submittedName>
</protein>
<sequence>TFDGIHGFTEGSQLRSEWNIRYLLDANRQQDVEVKNFLGSTVKSDELDMLDAARNGEAKEPIQQFKEIMEEEVEETEEEEKNVKAEG</sequence>
<feature type="non-terminal residue" evidence="1">
    <location>
        <position position="1"/>
    </location>
</feature>
<gene>
    <name evidence="1" type="ORF">BC938DRAFT_473278</name>
</gene>
<accession>A0A433Q4B0</accession>